<dbReference type="InterPro" id="IPR004117">
    <property type="entry name" value="7tm6_olfct_rcpt"/>
</dbReference>
<dbReference type="GO" id="GO:0005549">
    <property type="term" value="F:odorant binding"/>
    <property type="evidence" value="ECO:0007669"/>
    <property type="project" value="InterPro"/>
</dbReference>
<evidence type="ECO:0000313" key="11">
    <source>
        <dbReference type="EMBL" id="OXU22943.1"/>
    </source>
</evidence>
<name>A0A232EX93_9HYME</name>
<dbReference type="AlphaFoldDB" id="A0A232EX93"/>
<dbReference type="EMBL" id="NNAY01001778">
    <property type="protein sequence ID" value="OXU22943.1"/>
    <property type="molecule type" value="Genomic_DNA"/>
</dbReference>
<accession>A0A232EX93</accession>
<comment type="similarity">
    <text evidence="10">Belongs to the insect chemoreceptor superfamily. Heteromeric odorant receptor channel (TC 1.A.69) family.</text>
</comment>
<dbReference type="PANTHER" id="PTHR21137">
    <property type="entry name" value="ODORANT RECEPTOR"/>
    <property type="match status" value="1"/>
</dbReference>
<evidence type="ECO:0000256" key="4">
    <source>
        <dbReference type="ARBA" id="ARBA00022692"/>
    </source>
</evidence>
<dbReference type="GO" id="GO:0007165">
    <property type="term" value="P:signal transduction"/>
    <property type="evidence" value="ECO:0007669"/>
    <property type="project" value="UniProtKB-KW"/>
</dbReference>
<keyword evidence="5 10" id="KW-0552">Olfaction</keyword>
<keyword evidence="12" id="KW-1185">Reference proteome</keyword>
<sequence>MAYVEEPRENILESSTFLYSKSSLRVFGLWPYQEPKQRLFCRTSTAVLIGSLLIPTICIVLEQWRNFDYVVLGLPSFLYYVEFVTKYMYLAVNHKKLEQIFGHIKNDFDTRKGRKLEILNDYATETRLFNHIYAVVVMFNLSFYQSHVLDLIMPLNESRPRPIPRLARYYVTSLDESFNFVVLHGLVIDWYSMIFFLGHDTLLVNCAQHACALFKIVINDIQDCLEVQKNDKADDEDQVYRRISNTIDLHKRALEFTMVDKMYMYVNLCIIGVSLLAITLSQYQTVIHLDNTDLVIRYSFFSIGELVHILYFNWPGQRIRDHSLSIYQAWYIQSRLLQLKNLTAASLEPMLNIAVTTANGIEMTSPIGARNY</sequence>
<dbReference type="PANTHER" id="PTHR21137:SF35">
    <property type="entry name" value="ODORANT RECEPTOR 19A-RELATED"/>
    <property type="match status" value="1"/>
</dbReference>
<keyword evidence="4" id="KW-0812">Transmembrane</keyword>
<keyword evidence="6" id="KW-1133">Transmembrane helix</keyword>
<dbReference type="GO" id="GO:0005886">
    <property type="term" value="C:plasma membrane"/>
    <property type="evidence" value="ECO:0007669"/>
    <property type="project" value="UniProtKB-SubCell"/>
</dbReference>
<protein>
    <recommendedName>
        <fullName evidence="10">Odorant receptor</fullName>
    </recommendedName>
</protein>
<proteinExistence type="inferred from homology"/>
<organism evidence="11 12">
    <name type="scientific">Trichomalopsis sarcophagae</name>
    <dbReference type="NCBI Taxonomy" id="543379"/>
    <lineage>
        <taxon>Eukaryota</taxon>
        <taxon>Metazoa</taxon>
        <taxon>Ecdysozoa</taxon>
        <taxon>Arthropoda</taxon>
        <taxon>Hexapoda</taxon>
        <taxon>Insecta</taxon>
        <taxon>Pterygota</taxon>
        <taxon>Neoptera</taxon>
        <taxon>Endopterygota</taxon>
        <taxon>Hymenoptera</taxon>
        <taxon>Apocrita</taxon>
        <taxon>Proctotrupomorpha</taxon>
        <taxon>Chalcidoidea</taxon>
        <taxon>Pteromalidae</taxon>
        <taxon>Pteromalinae</taxon>
        <taxon>Trichomalopsis</taxon>
    </lineage>
</organism>
<dbReference type="GO" id="GO:0004984">
    <property type="term" value="F:olfactory receptor activity"/>
    <property type="evidence" value="ECO:0007669"/>
    <property type="project" value="InterPro"/>
</dbReference>
<keyword evidence="7" id="KW-0472">Membrane</keyword>
<dbReference type="Pfam" id="PF02949">
    <property type="entry name" value="7tm_6"/>
    <property type="match status" value="1"/>
</dbReference>
<evidence type="ECO:0000256" key="2">
    <source>
        <dbReference type="ARBA" id="ARBA00022475"/>
    </source>
</evidence>
<comment type="subcellular location">
    <subcellularLocation>
        <location evidence="1 10">Cell membrane</location>
        <topology evidence="1 10">Multi-pass membrane protein</topology>
    </subcellularLocation>
</comment>
<gene>
    <name evidence="11" type="ORF">TSAR_002415</name>
</gene>
<keyword evidence="9 10" id="KW-0807">Transducer</keyword>
<comment type="caution">
    <text evidence="11">The sequence shown here is derived from an EMBL/GenBank/DDBJ whole genome shotgun (WGS) entry which is preliminary data.</text>
</comment>
<evidence type="ECO:0000256" key="6">
    <source>
        <dbReference type="ARBA" id="ARBA00022989"/>
    </source>
</evidence>
<evidence type="ECO:0000313" key="12">
    <source>
        <dbReference type="Proteomes" id="UP000215335"/>
    </source>
</evidence>
<evidence type="ECO:0000256" key="3">
    <source>
        <dbReference type="ARBA" id="ARBA00022606"/>
    </source>
</evidence>
<keyword evidence="8 10" id="KW-0675">Receptor</keyword>
<evidence type="ECO:0000256" key="8">
    <source>
        <dbReference type="ARBA" id="ARBA00023170"/>
    </source>
</evidence>
<evidence type="ECO:0000256" key="7">
    <source>
        <dbReference type="ARBA" id="ARBA00023136"/>
    </source>
</evidence>
<evidence type="ECO:0000256" key="1">
    <source>
        <dbReference type="ARBA" id="ARBA00004651"/>
    </source>
</evidence>
<evidence type="ECO:0000256" key="5">
    <source>
        <dbReference type="ARBA" id="ARBA00022725"/>
    </source>
</evidence>
<dbReference type="Proteomes" id="UP000215335">
    <property type="component" value="Unassembled WGS sequence"/>
</dbReference>
<keyword evidence="3 10" id="KW-0716">Sensory transduction</keyword>
<evidence type="ECO:0000256" key="9">
    <source>
        <dbReference type="ARBA" id="ARBA00023224"/>
    </source>
</evidence>
<evidence type="ECO:0000256" key="10">
    <source>
        <dbReference type="RuleBase" id="RU351113"/>
    </source>
</evidence>
<reference evidence="11 12" key="1">
    <citation type="journal article" date="2017" name="Curr. Biol.">
        <title>The Evolution of Venom by Co-option of Single-Copy Genes.</title>
        <authorList>
            <person name="Martinson E.O."/>
            <person name="Mrinalini"/>
            <person name="Kelkar Y.D."/>
            <person name="Chang C.H."/>
            <person name="Werren J.H."/>
        </authorList>
    </citation>
    <scope>NUCLEOTIDE SEQUENCE [LARGE SCALE GENOMIC DNA]</scope>
    <source>
        <strain evidence="11 12">Alberta</strain>
        <tissue evidence="11">Whole body</tissue>
    </source>
</reference>
<keyword evidence="2" id="KW-1003">Cell membrane</keyword>